<dbReference type="EMBL" id="KZ559121">
    <property type="protein sequence ID" value="PLB41291.1"/>
    <property type="molecule type" value="Genomic_DNA"/>
</dbReference>
<evidence type="ECO:0000313" key="1">
    <source>
        <dbReference type="EMBL" id="PLB41291.1"/>
    </source>
</evidence>
<accession>A0A2I2FKY9</accession>
<reference evidence="1 2" key="1">
    <citation type="submission" date="2017-12" db="EMBL/GenBank/DDBJ databases">
        <authorList>
            <consortium name="DOE Joint Genome Institute"/>
            <person name="Haridas S."/>
            <person name="Kjaerbolling I."/>
            <person name="Vesth T.C."/>
            <person name="Frisvad J.C."/>
            <person name="Nybo J.L."/>
            <person name="Theobald S."/>
            <person name="Kuo A."/>
            <person name="Bowyer P."/>
            <person name="Matsuda Y."/>
            <person name="Mondo S."/>
            <person name="Lyhne E.K."/>
            <person name="Kogle M.E."/>
            <person name="Clum A."/>
            <person name="Lipzen A."/>
            <person name="Salamov A."/>
            <person name="Ngan C.Y."/>
            <person name="Daum C."/>
            <person name="Chiniquy J."/>
            <person name="Barry K."/>
            <person name="LaButti K."/>
            <person name="Simmons B.A."/>
            <person name="Magnuson J.K."/>
            <person name="Mortensen U.H."/>
            <person name="Larsen T.O."/>
            <person name="Grigoriev I.V."/>
            <person name="Baker S.E."/>
            <person name="Andersen M.R."/>
            <person name="Nordberg H.P."/>
            <person name="Cantor M.N."/>
            <person name="Hua S.X."/>
        </authorList>
    </citation>
    <scope>NUCLEOTIDE SEQUENCE [LARGE SCALE GENOMIC DNA]</scope>
    <source>
        <strain evidence="1 2">CBS 102.13</strain>
    </source>
</reference>
<dbReference type="GeneID" id="36528116"/>
<organism evidence="1 2">
    <name type="scientific">Aspergillus candidus</name>
    <dbReference type="NCBI Taxonomy" id="41067"/>
    <lineage>
        <taxon>Eukaryota</taxon>
        <taxon>Fungi</taxon>
        <taxon>Dikarya</taxon>
        <taxon>Ascomycota</taxon>
        <taxon>Pezizomycotina</taxon>
        <taxon>Eurotiomycetes</taxon>
        <taxon>Eurotiomycetidae</taxon>
        <taxon>Eurotiales</taxon>
        <taxon>Aspergillaceae</taxon>
        <taxon>Aspergillus</taxon>
        <taxon>Aspergillus subgen. Circumdati</taxon>
    </lineage>
</organism>
<dbReference type="AlphaFoldDB" id="A0A2I2FKY9"/>
<name>A0A2I2FKY9_ASPCN</name>
<dbReference type="RefSeq" id="XP_024675303.1">
    <property type="nucleotide sequence ID" value="XM_024820956.1"/>
</dbReference>
<proteinExistence type="predicted"/>
<protein>
    <submittedName>
        <fullName evidence="1">Uncharacterized protein</fullName>
    </submittedName>
</protein>
<evidence type="ECO:0000313" key="2">
    <source>
        <dbReference type="Proteomes" id="UP000234585"/>
    </source>
</evidence>
<sequence>MPSTYLDSTVPVVDVKAVIDLRWNWMLRCEPEVYLEGDHVRHVERYTNMFPVAVTPGHARLSVT</sequence>
<gene>
    <name evidence="1" type="ORF">BDW47DRAFT_99861</name>
</gene>
<dbReference type="Proteomes" id="UP000234585">
    <property type="component" value="Unassembled WGS sequence"/>
</dbReference>
<keyword evidence="2" id="KW-1185">Reference proteome</keyword>